<accession>A0A9W8YII0</accession>
<comment type="caution">
    <text evidence="1">The sequence shown here is derived from an EMBL/GenBank/DDBJ whole genome shotgun (WGS) entry which is preliminary data.</text>
</comment>
<dbReference type="OrthoDB" id="5336565at2759"/>
<dbReference type="EMBL" id="JAPEVB010000008">
    <property type="protein sequence ID" value="KAJ4385243.1"/>
    <property type="molecule type" value="Genomic_DNA"/>
</dbReference>
<protein>
    <submittedName>
        <fullName evidence="1">Uncharacterized protein</fullName>
    </submittedName>
</protein>
<reference evidence="1" key="1">
    <citation type="submission" date="2022-10" db="EMBL/GenBank/DDBJ databases">
        <title>Tapping the CABI collections for fungal endophytes: first genome assemblies for Collariella, Neodidymelliopsis, Ascochyta clinopodiicola, Didymella pomorum, Didymosphaeria variabile, Neocosmospora piperis and Neocucurbitaria cava.</title>
        <authorList>
            <person name="Hill R."/>
        </authorList>
    </citation>
    <scope>NUCLEOTIDE SEQUENCE</scope>
    <source>
        <strain evidence="1">IMI 355082</strain>
    </source>
</reference>
<name>A0A9W8YII0_9PEZI</name>
<sequence>MRTICREQKGRNSLGPEFLTEAEFNRLQMAHDNAMLEEPRSRILDAIEYTRKDHTAHNRRTSKSAESKQFHHFGRQGELSHGTGGWTRVKSGLAPLIDENISNAHVEELLPPRPIVHPDATVTRARRWKTPSERAAIQRPVKLGELAPLTDDVLDAGNPDRVCGARPEKLDQAVRRDLQHLILPPPGQDLLCPNFVVHVKGPAGKMEVADLQAVYDGALAARGMKALWAFGSEASAEEERRAGRLFCLFLSFGS</sequence>
<proteinExistence type="predicted"/>
<evidence type="ECO:0000313" key="2">
    <source>
        <dbReference type="Proteomes" id="UP001140453"/>
    </source>
</evidence>
<organism evidence="1 2">
    <name type="scientific">Gnomoniopsis smithogilvyi</name>
    <dbReference type="NCBI Taxonomy" id="1191159"/>
    <lineage>
        <taxon>Eukaryota</taxon>
        <taxon>Fungi</taxon>
        <taxon>Dikarya</taxon>
        <taxon>Ascomycota</taxon>
        <taxon>Pezizomycotina</taxon>
        <taxon>Sordariomycetes</taxon>
        <taxon>Sordariomycetidae</taxon>
        <taxon>Diaporthales</taxon>
        <taxon>Gnomoniaceae</taxon>
        <taxon>Gnomoniopsis</taxon>
    </lineage>
</organism>
<keyword evidence="2" id="KW-1185">Reference proteome</keyword>
<dbReference type="AlphaFoldDB" id="A0A9W8YII0"/>
<gene>
    <name evidence="1" type="ORF">N0V93_010304</name>
</gene>
<dbReference type="Proteomes" id="UP001140453">
    <property type="component" value="Unassembled WGS sequence"/>
</dbReference>
<evidence type="ECO:0000313" key="1">
    <source>
        <dbReference type="EMBL" id="KAJ4385243.1"/>
    </source>
</evidence>